<dbReference type="SMART" id="SM00020">
    <property type="entry name" value="Tryp_SPc"/>
    <property type="match status" value="1"/>
</dbReference>
<dbReference type="PROSITE" id="PS50240">
    <property type="entry name" value="TRYPSIN_DOM"/>
    <property type="match status" value="1"/>
</dbReference>
<keyword evidence="5" id="KW-1015">Disulfide bond</keyword>
<keyword evidence="8" id="KW-1185">Reference proteome</keyword>
<gene>
    <name evidence="9" type="primary">LOC105367732</name>
</gene>
<name>A0AAJ6YUW5_9HYME</name>
<dbReference type="SUPFAM" id="SSF50494">
    <property type="entry name" value="Trypsin-like serine proteases"/>
    <property type="match status" value="1"/>
</dbReference>
<keyword evidence="4" id="KW-0720">Serine protease</keyword>
<dbReference type="RefSeq" id="XP_011504802.1">
    <property type="nucleotide sequence ID" value="XM_011506500.1"/>
</dbReference>
<dbReference type="InterPro" id="IPR043504">
    <property type="entry name" value="Peptidase_S1_PA_chymotrypsin"/>
</dbReference>
<dbReference type="InterPro" id="IPR009003">
    <property type="entry name" value="Peptidase_S1_PA"/>
</dbReference>
<evidence type="ECO:0000256" key="5">
    <source>
        <dbReference type="ARBA" id="ARBA00023157"/>
    </source>
</evidence>
<dbReference type="PRINTS" id="PR00722">
    <property type="entry name" value="CHYMOTRYPSIN"/>
</dbReference>
<keyword evidence="2" id="KW-0645">Protease</keyword>
<evidence type="ECO:0000256" key="2">
    <source>
        <dbReference type="ARBA" id="ARBA00022670"/>
    </source>
</evidence>
<dbReference type="AlphaFoldDB" id="A0AAJ6YUW5"/>
<accession>A0AAJ6YUW5</accession>
<keyword evidence="3" id="KW-0378">Hydrolase</keyword>
<sequence>MRNLITVFVFALLTIGSSAKNVRIVGGQETNPRKYPFVAAFKHVSDPNFFCSGAILSHKHIVTTAQCMRKFFRDLTNVTIYTGIVSLESNELNTYQVARAAINRRYTGKKDSDEAYLHDIAVVKVKGEIHFDEFQNKIELLDRDVTASDRGVLLGWGAMTYPEYSYPVKLRKAAMKIVPQRFYYKHFTFLIHDTQFMALRKAGVGACKGDNGAPFVIDGKLAGLASVIDECAEGIPEIHTKIHYYVDFIRDMMNY</sequence>
<evidence type="ECO:0000259" key="7">
    <source>
        <dbReference type="PROSITE" id="PS50240"/>
    </source>
</evidence>
<evidence type="ECO:0000256" key="6">
    <source>
        <dbReference type="SAM" id="SignalP"/>
    </source>
</evidence>
<evidence type="ECO:0000256" key="4">
    <source>
        <dbReference type="ARBA" id="ARBA00022825"/>
    </source>
</evidence>
<dbReference type="Proteomes" id="UP000695007">
    <property type="component" value="Unplaced"/>
</dbReference>
<dbReference type="InterPro" id="IPR001254">
    <property type="entry name" value="Trypsin_dom"/>
</dbReference>
<protein>
    <submittedName>
        <fullName evidence="9">Chymotrypsin-2-like</fullName>
    </submittedName>
</protein>
<evidence type="ECO:0000256" key="1">
    <source>
        <dbReference type="ARBA" id="ARBA00007664"/>
    </source>
</evidence>
<evidence type="ECO:0000256" key="3">
    <source>
        <dbReference type="ARBA" id="ARBA00022801"/>
    </source>
</evidence>
<feature type="signal peptide" evidence="6">
    <location>
        <begin position="1"/>
        <end position="19"/>
    </location>
</feature>
<dbReference type="PANTHER" id="PTHR24276:SF96">
    <property type="entry name" value="PEPTIDASE S1 DOMAIN-CONTAINING PROTEIN"/>
    <property type="match status" value="1"/>
</dbReference>
<dbReference type="InterPro" id="IPR050430">
    <property type="entry name" value="Peptidase_S1"/>
</dbReference>
<proteinExistence type="inferred from homology"/>
<dbReference type="GO" id="GO:0004252">
    <property type="term" value="F:serine-type endopeptidase activity"/>
    <property type="evidence" value="ECO:0007669"/>
    <property type="project" value="InterPro"/>
</dbReference>
<dbReference type="KEGG" id="csol:105367732"/>
<feature type="domain" description="Peptidase S1" evidence="7">
    <location>
        <begin position="24"/>
        <end position="254"/>
    </location>
</feature>
<organism evidence="8 9">
    <name type="scientific">Ceratosolen solmsi marchali</name>
    <dbReference type="NCBI Taxonomy" id="326594"/>
    <lineage>
        <taxon>Eukaryota</taxon>
        <taxon>Metazoa</taxon>
        <taxon>Ecdysozoa</taxon>
        <taxon>Arthropoda</taxon>
        <taxon>Hexapoda</taxon>
        <taxon>Insecta</taxon>
        <taxon>Pterygota</taxon>
        <taxon>Neoptera</taxon>
        <taxon>Endopterygota</taxon>
        <taxon>Hymenoptera</taxon>
        <taxon>Apocrita</taxon>
        <taxon>Proctotrupomorpha</taxon>
        <taxon>Chalcidoidea</taxon>
        <taxon>Agaonidae</taxon>
        <taxon>Agaoninae</taxon>
        <taxon>Ceratosolen</taxon>
    </lineage>
</organism>
<dbReference type="InterPro" id="IPR001314">
    <property type="entry name" value="Peptidase_S1A"/>
</dbReference>
<evidence type="ECO:0000313" key="8">
    <source>
        <dbReference type="Proteomes" id="UP000695007"/>
    </source>
</evidence>
<dbReference type="Gene3D" id="2.40.10.10">
    <property type="entry name" value="Trypsin-like serine proteases"/>
    <property type="match status" value="2"/>
</dbReference>
<reference evidence="9" key="1">
    <citation type="submission" date="2025-08" db="UniProtKB">
        <authorList>
            <consortium name="RefSeq"/>
        </authorList>
    </citation>
    <scope>IDENTIFICATION</scope>
</reference>
<dbReference type="CDD" id="cd00190">
    <property type="entry name" value="Tryp_SPc"/>
    <property type="match status" value="1"/>
</dbReference>
<dbReference type="GeneID" id="105367732"/>
<dbReference type="GO" id="GO:0006508">
    <property type="term" value="P:proteolysis"/>
    <property type="evidence" value="ECO:0007669"/>
    <property type="project" value="UniProtKB-KW"/>
</dbReference>
<evidence type="ECO:0000313" key="9">
    <source>
        <dbReference type="RefSeq" id="XP_011504802.1"/>
    </source>
</evidence>
<dbReference type="PANTHER" id="PTHR24276">
    <property type="entry name" value="POLYSERASE-RELATED"/>
    <property type="match status" value="1"/>
</dbReference>
<keyword evidence="6" id="KW-0732">Signal</keyword>
<dbReference type="Pfam" id="PF00089">
    <property type="entry name" value="Trypsin"/>
    <property type="match status" value="1"/>
</dbReference>
<feature type="chain" id="PRO_5042539318" evidence="6">
    <location>
        <begin position="20"/>
        <end position="255"/>
    </location>
</feature>
<comment type="similarity">
    <text evidence="1">Belongs to the peptidase S1 family.</text>
</comment>